<dbReference type="InterPro" id="IPR036770">
    <property type="entry name" value="Ankyrin_rpt-contain_sf"/>
</dbReference>
<dbReference type="InterPro" id="IPR002110">
    <property type="entry name" value="Ankyrin_rpt"/>
</dbReference>
<evidence type="ECO:0000256" key="1">
    <source>
        <dbReference type="ARBA" id="ARBA00022737"/>
    </source>
</evidence>
<dbReference type="EMBL" id="CAJNDS010001780">
    <property type="protein sequence ID" value="CAE7279392.1"/>
    <property type="molecule type" value="Genomic_DNA"/>
</dbReference>
<evidence type="ECO:0000313" key="5">
    <source>
        <dbReference type="Proteomes" id="UP000604046"/>
    </source>
</evidence>
<comment type="caution">
    <text evidence="4">The sequence shown here is derived from an EMBL/GenBank/DDBJ whole genome shotgun (WGS) entry which is preliminary data.</text>
</comment>
<gene>
    <name evidence="4" type="primary">ANKRD17</name>
    <name evidence="4" type="ORF">SNAT2548_LOCUS14816</name>
</gene>
<keyword evidence="1" id="KW-0677">Repeat</keyword>
<protein>
    <submittedName>
        <fullName evidence="4">ANKRD17 protein</fullName>
    </submittedName>
</protein>
<dbReference type="PANTHER" id="PTHR24198:SF165">
    <property type="entry name" value="ANKYRIN REPEAT-CONTAINING PROTEIN-RELATED"/>
    <property type="match status" value="1"/>
</dbReference>
<keyword evidence="5" id="KW-1185">Reference proteome</keyword>
<dbReference type="PANTHER" id="PTHR24198">
    <property type="entry name" value="ANKYRIN REPEAT AND PROTEIN KINASE DOMAIN-CONTAINING PROTEIN"/>
    <property type="match status" value="1"/>
</dbReference>
<dbReference type="Gene3D" id="1.25.40.20">
    <property type="entry name" value="Ankyrin repeat-containing domain"/>
    <property type="match status" value="2"/>
</dbReference>
<dbReference type="SUPFAM" id="SSF48403">
    <property type="entry name" value="Ankyrin repeat"/>
    <property type="match status" value="1"/>
</dbReference>
<evidence type="ECO:0000313" key="4">
    <source>
        <dbReference type="EMBL" id="CAE7279392.1"/>
    </source>
</evidence>
<name>A0A812MZB8_9DINO</name>
<proteinExistence type="predicted"/>
<feature type="repeat" description="ANK" evidence="3">
    <location>
        <begin position="202"/>
        <end position="234"/>
    </location>
</feature>
<dbReference type="SMART" id="SM00248">
    <property type="entry name" value="ANK"/>
    <property type="match status" value="5"/>
</dbReference>
<accession>A0A812MZB8</accession>
<dbReference type="PROSITE" id="PS50297">
    <property type="entry name" value="ANK_REP_REGION"/>
    <property type="match status" value="1"/>
</dbReference>
<keyword evidence="2 3" id="KW-0040">ANK repeat</keyword>
<sequence length="273" mass="29816">MELQIVLLSDFCDATLSDKGELLDAARRGRVAKAEEILQRPQDPDFLAEEALLDDDEPMGFSQYLTPLVAASYHGHSEVARLLLEARARLYDDRSLRRGYSALQAAAMNDQAETLSLLLEEACDSPLYINLLDDSLSSATHNGSAAIVEMLLEARASADPPDPFSSSHLCRAAWAGHTEVARLLLQAGAKVHRSSYAPAYDLRLTPLSAASWRGHVDLVRLLIGAGADVRVSGTLSVYCCAGVDVSNRAKRSLVLRVARCKRSRLSISRWARI</sequence>
<dbReference type="Proteomes" id="UP000604046">
    <property type="component" value="Unassembled WGS sequence"/>
</dbReference>
<dbReference type="OrthoDB" id="366390at2759"/>
<evidence type="ECO:0000256" key="3">
    <source>
        <dbReference type="PROSITE-ProRule" id="PRU00023"/>
    </source>
</evidence>
<dbReference type="PROSITE" id="PS50088">
    <property type="entry name" value="ANK_REPEAT"/>
    <property type="match status" value="1"/>
</dbReference>
<dbReference type="AlphaFoldDB" id="A0A812MZB8"/>
<evidence type="ECO:0000256" key="2">
    <source>
        <dbReference type="ARBA" id="ARBA00023043"/>
    </source>
</evidence>
<organism evidence="4 5">
    <name type="scientific">Symbiodinium natans</name>
    <dbReference type="NCBI Taxonomy" id="878477"/>
    <lineage>
        <taxon>Eukaryota</taxon>
        <taxon>Sar</taxon>
        <taxon>Alveolata</taxon>
        <taxon>Dinophyceae</taxon>
        <taxon>Suessiales</taxon>
        <taxon>Symbiodiniaceae</taxon>
        <taxon>Symbiodinium</taxon>
    </lineage>
</organism>
<feature type="non-terminal residue" evidence="4">
    <location>
        <position position="273"/>
    </location>
</feature>
<dbReference type="Pfam" id="PF12796">
    <property type="entry name" value="Ank_2"/>
    <property type="match status" value="2"/>
</dbReference>
<reference evidence="4" key="1">
    <citation type="submission" date="2021-02" db="EMBL/GenBank/DDBJ databases">
        <authorList>
            <person name="Dougan E. K."/>
            <person name="Rhodes N."/>
            <person name="Thang M."/>
            <person name="Chan C."/>
        </authorList>
    </citation>
    <scope>NUCLEOTIDE SEQUENCE</scope>
</reference>